<sequence length="93" mass="9722">VISIPTVSTFADNTLVSNVFTGSSETPDSPKINGGSSPRFTAIMNSHSALLYPINQYATSSTSPNKATNGMLNASAKSQYSVPAIQNKDLPNS</sequence>
<gene>
    <name evidence="1" type="ORF">DERYTH_LOCUS7196</name>
</gene>
<accession>A0A9N9C5P6</accession>
<dbReference type="EMBL" id="CAJVPY010003432">
    <property type="protein sequence ID" value="CAG8591684.1"/>
    <property type="molecule type" value="Genomic_DNA"/>
</dbReference>
<organism evidence="1 2">
    <name type="scientific">Dentiscutata erythropus</name>
    <dbReference type="NCBI Taxonomy" id="1348616"/>
    <lineage>
        <taxon>Eukaryota</taxon>
        <taxon>Fungi</taxon>
        <taxon>Fungi incertae sedis</taxon>
        <taxon>Mucoromycota</taxon>
        <taxon>Glomeromycotina</taxon>
        <taxon>Glomeromycetes</taxon>
        <taxon>Diversisporales</taxon>
        <taxon>Gigasporaceae</taxon>
        <taxon>Dentiscutata</taxon>
    </lineage>
</organism>
<reference evidence="1" key="1">
    <citation type="submission" date="2021-06" db="EMBL/GenBank/DDBJ databases">
        <authorList>
            <person name="Kallberg Y."/>
            <person name="Tangrot J."/>
            <person name="Rosling A."/>
        </authorList>
    </citation>
    <scope>NUCLEOTIDE SEQUENCE</scope>
    <source>
        <strain evidence="1">MA453B</strain>
    </source>
</reference>
<feature type="non-terminal residue" evidence="1">
    <location>
        <position position="1"/>
    </location>
</feature>
<evidence type="ECO:0000313" key="2">
    <source>
        <dbReference type="Proteomes" id="UP000789405"/>
    </source>
</evidence>
<evidence type="ECO:0000313" key="1">
    <source>
        <dbReference type="EMBL" id="CAG8591684.1"/>
    </source>
</evidence>
<protein>
    <submittedName>
        <fullName evidence="1">10745_t:CDS:1</fullName>
    </submittedName>
</protein>
<comment type="caution">
    <text evidence="1">The sequence shown here is derived from an EMBL/GenBank/DDBJ whole genome shotgun (WGS) entry which is preliminary data.</text>
</comment>
<dbReference type="Proteomes" id="UP000789405">
    <property type="component" value="Unassembled WGS sequence"/>
</dbReference>
<name>A0A9N9C5P6_9GLOM</name>
<proteinExistence type="predicted"/>
<dbReference type="AlphaFoldDB" id="A0A9N9C5P6"/>
<keyword evidence="2" id="KW-1185">Reference proteome</keyword>